<name>A0A2K2DHV0_BRADI</name>
<dbReference type="GeneID" id="104581935"/>
<dbReference type="InterPro" id="IPR035513">
    <property type="entry name" value="Invertase/methylesterase_inhib"/>
</dbReference>
<sequence>MPPPLTKPKPMTPPAPKTAPKPPVMPPPKTPSKPVIPPPKTPSKPVLPPPSKALVPPAPMPMAMPPVPWEGPGYESRPIPEQVQKVCRLTLFPDLCGRVLSFAVDPQRANDTRRLAEAAARAAISAGTTLVAFGYVNAAGAKNGTRLRMCVRDCTVLVDLSVKNLTASVAALKRGQKAEAAKMAGDAAKGFGICWGSCAKFTGEAMVVITKRAKELERLIMIVGSIILMII</sequence>
<dbReference type="InterPro" id="IPR006501">
    <property type="entry name" value="Pectinesterase_inhib_dom"/>
</dbReference>
<reference evidence="5" key="3">
    <citation type="submission" date="2018-08" db="UniProtKB">
        <authorList>
            <consortium name="EnsemblPlants"/>
        </authorList>
    </citation>
    <scope>IDENTIFICATION</scope>
    <source>
        <strain evidence="5">cv. Bd21</strain>
    </source>
</reference>
<dbReference type="KEGG" id="bdi:104581935"/>
<evidence type="ECO:0000313" key="4">
    <source>
        <dbReference type="EMBL" id="PNT73861.1"/>
    </source>
</evidence>
<dbReference type="GO" id="GO:0004857">
    <property type="term" value="F:enzyme inhibitor activity"/>
    <property type="evidence" value="ECO:0000318"/>
    <property type="project" value="GO_Central"/>
</dbReference>
<dbReference type="EnsemblPlants" id="PNT73861">
    <property type="protein sequence ID" value="PNT73861"/>
    <property type="gene ID" value="BRADI_1g03105v3"/>
</dbReference>
<dbReference type="OrthoDB" id="690510at2759"/>
<evidence type="ECO:0000313" key="5">
    <source>
        <dbReference type="EnsemblPlants" id="PNT73861"/>
    </source>
</evidence>
<dbReference type="Pfam" id="PF04043">
    <property type="entry name" value="PMEI"/>
    <property type="match status" value="1"/>
</dbReference>
<feature type="domain" description="Pectinesterase inhibitor" evidence="3">
    <location>
        <begin position="78"/>
        <end position="226"/>
    </location>
</feature>
<dbReference type="Gramene" id="PNT73861">
    <property type="protein sequence ID" value="PNT73861"/>
    <property type="gene ID" value="BRADI_1g03105v3"/>
</dbReference>
<evidence type="ECO:0000256" key="2">
    <source>
        <dbReference type="SAM" id="MobiDB-lite"/>
    </source>
</evidence>
<dbReference type="STRING" id="15368.A0A2K2DHV0"/>
<organism evidence="4">
    <name type="scientific">Brachypodium distachyon</name>
    <name type="common">Purple false brome</name>
    <name type="synonym">Trachynia distachya</name>
    <dbReference type="NCBI Taxonomy" id="15368"/>
    <lineage>
        <taxon>Eukaryota</taxon>
        <taxon>Viridiplantae</taxon>
        <taxon>Streptophyta</taxon>
        <taxon>Embryophyta</taxon>
        <taxon>Tracheophyta</taxon>
        <taxon>Spermatophyta</taxon>
        <taxon>Magnoliopsida</taxon>
        <taxon>Liliopsida</taxon>
        <taxon>Poales</taxon>
        <taxon>Poaceae</taxon>
        <taxon>BOP clade</taxon>
        <taxon>Pooideae</taxon>
        <taxon>Stipodae</taxon>
        <taxon>Brachypodieae</taxon>
        <taxon>Brachypodium</taxon>
    </lineage>
</organism>
<reference evidence="4" key="2">
    <citation type="submission" date="2017-06" db="EMBL/GenBank/DDBJ databases">
        <title>WGS assembly of Brachypodium distachyon.</title>
        <authorList>
            <consortium name="The International Brachypodium Initiative"/>
            <person name="Lucas S."/>
            <person name="Harmon-Smith M."/>
            <person name="Lail K."/>
            <person name="Tice H."/>
            <person name="Grimwood J."/>
            <person name="Bruce D."/>
            <person name="Barry K."/>
            <person name="Shu S."/>
            <person name="Lindquist E."/>
            <person name="Wang M."/>
            <person name="Pitluck S."/>
            <person name="Vogel J.P."/>
            <person name="Garvin D.F."/>
            <person name="Mockler T.C."/>
            <person name="Schmutz J."/>
            <person name="Rokhsar D."/>
            <person name="Bevan M.W."/>
        </authorList>
    </citation>
    <scope>NUCLEOTIDE SEQUENCE</scope>
    <source>
        <strain evidence="4">Bd21</strain>
    </source>
</reference>
<gene>
    <name evidence="5" type="primary">LOC104581935</name>
    <name evidence="4" type="ORF">BRADI_1g03105v3</name>
</gene>
<dbReference type="RefSeq" id="XP_010229423.1">
    <property type="nucleotide sequence ID" value="XM_010231121.1"/>
</dbReference>
<dbReference type="Gene3D" id="1.20.140.40">
    <property type="entry name" value="Invertase/pectin methylesterase inhibitor family protein"/>
    <property type="match status" value="1"/>
</dbReference>
<feature type="region of interest" description="Disordered" evidence="2">
    <location>
        <begin position="1"/>
        <end position="53"/>
    </location>
</feature>
<dbReference type="SUPFAM" id="SSF101148">
    <property type="entry name" value="Plant invertase/pectin methylesterase inhibitor"/>
    <property type="match status" value="1"/>
</dbReference>
<dbReference type="GO" id="GO:0009827">
    <property type="term" value="P:plant-type cell wall modification"/>
    <property type="evidence" value="ECO:0000318"/>
    <property type="project" value="GO_Central"/>
</dbReference>
<dbReference type="PANTHER" id="PTHR31080">
    <property type="entry name" value="PECTINESTERASE INHIBITOR-LIKE"/>
    <property type="match status" value="1"/>
</dbReference>
<evidence type="ECO:0000313" key="6">
    <source>
        <dbReference type="Proteomes" id="UP000008810"/>
    </source>
</evidence>
<dbReference type="EMBL" id="CM000880">
    <property type="protein sequence ID" value="PNT73861.1"/>
    <property type="molecule type" value="Genomic_DNA"/>
</dbReference>
<evidence type="ECO:0000259" key="3">
    <source>
        <dbReference type="SMART" id="SM00856"/>
    </source>
</evidence>
<dbReference type="InterPro" id="IPR051955">
    <property type="entry name" value="PME_Inhibitor"/>
</dbReference>
<dbReference type="AlphaFoldDB" id="A0A2K2DHV0"/>
<keyword evidence="6" id="KW-1185">Reference proteome</keyword>
<evidence type="ECO:0000256" key="1">
    <source>
        <dbReference type="ARBA" id="ARBA00022729"/>
    </source>
</evidence>
<dbReference type="SMART" id="SM00856">
    <property type="entry name" value="PMEI"/>
    <property type="match status" value="1"/>
</dbReference>
<accession>A0A2K2DHV0</accession>
<protein>
    <recommendedName>
        <fullName evidence="3">Pectinesterase inhibitor domain-containing protein</fullName>
    </recommendedName>
</protein>
<proteinExistence type="predicted"/>
<dbReference type="GO" id="GO:0009505">
    <property type="term" value="C:plant-type cell wall"/>
    <property type="evidence" value="ECO:0000318"/>
    <property type="project" value="GO_Central"/>
</dbReference>
<keyword evidence="1" id="KW-0732">Signal</keyword>
<dbReference type="PANTHER" id="PTHR31080:SF231">
    <property type="entry name" value="PECTINESTERASE INHIBITOR DOMAIN-CONTAINING PROTEIN"/>
    <property type="match status" value="1"/>
</dbReference>
<reference evidence="4 5" key="1">
    <citation type="journal article" date="2010" name="Nature">
        <title>Genome sequencing and analysis of the model grass Brachypodium distachyon.</title>
        <authorList>
            <consortium name="International Brachypodium Initiative"/>
        </authorList>
    </citation>
    <scope>NUCLEOTIDE SEQUENCE [LARGE SCALE GENOMIC DNA]</scope>
    <source>
        <strain evidence="4">Bd21</strain>
        <strain evidence="5">cv. Bd21</strain>
    </source>
</reference>
<dbReference type="Proteomes" id="UP000008810">
    <property type="component" value="Chromosome 1"/>
</dbReference>